<proteinExistence type="predicted"/>
<keyword evidence="2" id="KW-1185">Reference proteome</keyword>
<organism evidence="1 2">
    <name type="scientific">Ignelater luminosus</name>
    <name type="common">Cucubano</name>
    <name type="synonym">Pyrophorus luminosus</name>
    <dbReference type="NCBI Taxonomy" id="2038154"/>
    <lineage>
        <taxon>Eukaryota</taxon>
        <taxon>Metazoa</taxon>
        <taxon>Ecdysozoa</taxon>
        <taxon>Arthropoda</taxon>
        <taxon>Hexapoda</taxon>
        <taxon>Insecta</taxon>
        <taxon>Pterygota</taxon>
        <taxon>Neoptera</taxon>
        <taxon>Endopterygota</taxon>
        <taxon>Coleoptera</taxon>
        <taxon>Polyphaga</taxon>
        <taxon>Elateriformia</taxon>
        <taxon>Elateroidea</taxon>
        <taxon>Elateridae</taxon>
        <taxon>Agrypninae</taxon>
        <taxon>Pyrophorini</taxon>
        <taxon>Ignelater</taxon>
    </lineage>
</organism>
<dbReference type="Proteomes" id="UP000801492">
    <property type="component" value="Unassembled WGS sequence"/>
</dbReference>
<sequence>MNLENKEMIDVLKASTKGLCICTGSLEDFDDCGNDNIKETVDRDLNISNNSPVENFCTIINDTSEATNKKFKLCSNSIEHFNTCEYIKETKERDYDFNMNGLSEQSCTIDEDKYENNDKDFDIQSMPVILQNDIASNVTIECIDNFERTTEMTETTNLNKTLGDFIIWSKTPKRKGNKQSEKLSFVLTSTEKKEIYNRKEKVKKDAEVEKEGKMLTQILINCGNLLFH</sequence>
<reference evidence="1" key="1">
    <citation type="submission" date="2019-08" db="EMBL/GenBank/DDBJ databases">
        <title>The genome of the North American firefly Photinus pyralis.</title>
        <authorList>
            <consortium name="Photinus pyralis genome working group"/>
            <person name="Fallon T.R."/>
            <person name="Sander Lower S.E."/>
            <person name="Weng J.-K."/>
        </authorList>
    </citation>
    <scope>NUCLEOTIDE SEQUENCE</scope>
    <source>
        <strain evidence="1">TRF0915ILg1</strain>
        <tissue evidence="1">Whole body</tissue>
    </source>
</reference>
<protein>
    <submittedName>
        <fullName evidence="1">Uncharacterized protein</fullName>
    </submittedName>
</protein>
<evidence type="ECO:0000313" key="2">
    <source>
        <dbReference type="Proteomes" id="UP000801492"/>
    </source>
</evidence>
<dbReference type="OrthoDB" id="6783471at2759"/>
<dbReference type="AlphaFoldDB" id="A0A8K0CQM0"/>
<gene>
    <name evidence="1" type="ORF">ILUMI_17345</name>
</gene>
<name>A0A8K0CQM0_IGNLU</name>
<accession>A0A8K0CQM0</accession>
<comment type="caution">
    <text evidence="1">The sequence shown here is derived from an EMBL/GenBank/DDBJ whole genome shotgun (WGS) entry which is preliminary data.</text>
</comment>
<dbReference type="EMBL" id="VTPC01073454">
    <property type="protein sequence ID" value="KAF2888828.1"/>
    <property type="molecule type" value="Genomic_DNA"/>
</dbReference>
<evidence type="ECO:0000313" key="1">
    <source>
        <dbReference type="EMBL" id="KAF2888828.1"/>
    </source>
</evidence>